<dbReference type="Gene3D" id="3.30.365.10">
    <property type="entry name" value="Aldehyde oxidase/xanthine dehydrogenase, molybdopterin binding domain"/>
    <property type="match status" value="4"/>
</dbReference>
<gene>
    <name evidence="4" type="ORF">GCM10022252_02000</name>
</gene>
<dbReference type="PANTHER" id="PTHR11908:SF132">
    <property type="entry name" value="ALDEHYDE OXIDASE 1-RELATED"/>
    <property type="match status" value="1"/>
</dbReference>
<evidence type="ECO:0000256" key="1">
    <source>
        <dbReference type="ARBA" id="ARBA00022505"/>
    </source>
</evidence>
<dbReference type="InterPro" id="IPR016208">
    <property type="entry name" value="Ald_Oxase/xanthine_DH-like"/>
</dbReference>
<dbReference type="SMART" id="SM01008">
    <property type="entry name" value="Ald_Xan_dh_C"/>
    <property type="match status" value="1"/>
</dbReference>
<accession>A0ABP8A8R6</accession>
<feature type="domain" description="Aldehyde oxidase/xanthine dehydrogenase a/b hammerhead" evidence="3">
    <location>
        <begin position="22"/>
        <end position="126"/>
    </location>
</feature>
<dbReference type="InterPro" id="IPR036856">
    <property type="entry name" value="Ald_Oxase/Xan_DH_a/b_sf"/>
</dbReference>
<dbReference type="SUPFAM" id="SSF56003">
    <property type="entry name" value="Molybdenum cofactor-binding domain"/>
    <property type="match status" value="1"/>
</dbReference>
<protein>
    <submittedName>
        <fullName evidence="4">Xanthine dehydrogenase family protein molybdopterin-binding subunit</fullName>
    </submittedName>
</protein>
<dbReference type="PANTHER" id="PTHR11908">
    <property type="entry name" value="XANTHINE DEHYDROGENASE"/>
    <property type="match status" value="1"/>
</dbReference>
<dbReference type="Pfam" id="PF02738">
    <property type="entry name" value="MoCoBD_1"/>
    <property type="match status" value="1"/>
</dbReference>
<comment type="caution">
    <text evidence="4">The sequence shown here is derived from an EMBL/GenBank/DDBJ whole genome shotgun (WGS) entry which is preliminary data.</text>
</comment>
<dbReference type="SUPFAM" id="SSF54665">
    <property type="entry name" value="CO dehydrogenase molybdoprotein N-domain-like"/>
    <property type="match status" value="1"/>
</dbReference>
<keyword evidence="2" id="KW-0560">Oxidoreductase</keyword>
<dbReference type="InterPro" id="IPR000674">
    <property type="entry name" value="Ald_Oxase/Xan_DH_a/b"/>
</dbReference>
<reference evidence="5" key="1">
    <citation type="journal article" date="2019" name="Int. J. Syst. Evol. Microbiol.">
        <title>The Global Catalogue of Microorganisms (GCM) 10K type strain sequencing project: providing services to taxonomists for standard genome sequencing and annotation.</title>
        <authorList>
            <consortium name="The Broad Institute Genomics Platform"/>
            <consortium name="The Broad Institute Genome Sequencing Center for Infectious Disease"/>
            <person name="Wu L."/>
            <person name="Ma J."/>
        </authorList>
    </citation>
    <scope>NUCLEOTIDE SEQUENCE [LARGE SCALE GENOMIC DNA]</scope>
    <source>
        <strain evidence="5">JCM 17388</strain>
    </source>
</reference>
<dbReference type="RefSeq" id="WP_344913880.1">
    <property type="nucleotide sequence ID" value="NZ_BAABAQ010000001.1"/>
</dbReference>
<dbReference type="InterPro" id="IPR037165">
    <property type="entry name" value="AldOxase/xan_DH_Mopterin-bd_sf"/>
</dbReference>
<dbReference type="Pfam" id="PF20256">
    <property type="entry name" value="MoCoBD_2"/>
    <property type="match status" value="1"/>
</dbReference>
<dbReference type="Pfam" id="PF01315">
    <property type="entry name" value="Ald_Xan_dh_C"/>
    <property type="match status" value="1"/>
</dbReference>
<dbReference type="Proteomes" id="UP001501251">
    <property type="component" value="Unassembled WGS sequence"/>
</dbReference>
<name>A0ABP8A8R6_9ACTN</name>
<evidence type="ECO:0000256" key="2">
    <source>
        <dbReference type="ARBA" id="ARBA00023002"/>
    </source>
</evidence>
<organism evidence="4 5">
    <name type="scientific">Streptosporangium oxazolinicum</name>
    <dbReference type="NCBI Taxonomy" id="909287"/>
    <lineage>
        <taxon>Bacteria</taxon>
        <taxon>Bacillati</taxon>
        <taxon>Actinomycetota</taxon>
        <taxon>Actinomycetes</taxon>
        <taxon>Streptosporangiales</taxon>
        <taxon>Streptosporangiaceae</taxon>
        <taxon>Streptosporangium</taxon>
    </lineage>
</organism>
<proteinExistence type="predicted"/>
<sequence>MTTLDKVVGGAPARIEGRDKVTGAARYASEYPVPDAVYAWPVQSTIVRGRVRAVRATAALALPGVIAVLDNRNVSRLRPVQDAELAVLQSADVSYRGQIVAAVVANTLEQAREAASAVRVVYEGEEGYDVVLDPGDPRILSPRKANAGFEGTVDWGDVEGALASAPVGVDAVYTTSTEHASPMEPHATIAFWEGENLTLYNADQAPWMSATAIAELFGLPENAVNIVADHVGGGFGSKAVPRPPTVLAALAARAVRRPVKVAMTRQQMFALVSYRTPTVQRVRLGAERDGTLTAVWHDALQQSSKLVEYTEQTVAASRMMYATPNSHTAHRLLRLDVPTPSWMRAPGEAPGMFALESAMDELAYALGMDPVQLRIVNEPPADPESGLPFSSRNLVACLREGAARFGWAGRDPTPGVREEGRKLVGTGVASSTYPVFTMASTAAAYAEPTGRFVVEIAAVDIGTGARTALTQVAADELGVPMDRVTVRVGRSVFGPAPFAGGSMGTSSWSWAVSKACRALVKELDERAGVVPPEGLGVRADTTEDLAAWKHFSRHSFGAQFAEVTVDVDSGQVRVERLLGVFAAGRIINARTARSQFLGGMTMGISMALHEALEMDPRFGDFVNHDLAGYHIAANADVRGIEAHWIDEQDDELNPVGAKGIGEVGIVGTAAAIANAVFHATGFRQRDLPITLDRVRAAMRAG</sequence>
<dbReference type="Gene3D" id="3.90.1170.50">
    <property type="entry name" value="Aldehyde oxidase/xanthine dehydrogenase, a/b hammerhead"/>
    <property type="match status" value="1"/>
</dbReference>
<keyword evidence="1" id="KW-0500">Molybdenum</keyword>
<evidence type="ECO:0000313" key="4">
    <source>
        <dbReference type="EMBL" id="GAA4179901.1"/>
    </source>
</evidence>
<dbReference type="EMBL" id="BAABAQ010000001">
    <property type="protein sequence ID" value="GAA4179901.1"/>
    <property type="molecule type" value="Genomic_DNA"/>
</dbReference>
<dbReference type="InterPro" id="IPR046867">
    <property type="entry name" value="AldOxase/xan_DH_MoCoBD2"/>
</dbReference>
<evidence type="ECO:0000313" key="5">
    <source>
        <dbReference type="Proteomes" id="UP001501251"/>
    </source>
</evidence>
<evidence type="ECO:0000259" key="3">
    <source>
        <dbReference type="SMART" id="SM01008"/>
    </source>
</evidence>
<dbReference type="InterPro" id="IPR008274">
    <property type="entry name" value="AldOxase/xan_DH_MoCoBD1"/>
</dbReference>
<keyword evidence="5" id="KW-1185">Reference proteome</keyword>